<evidence type="ECO:0000313" key="3">
    <source>
        <dbReference type="Proteomes" id="UP000708338"/>
    </source>
</evidence>
<keyword evidence="1" id="KW-0472">Membrane</keyword>
<dbReference type="Proteomes" id="UP000708338">
    <property type="component" value="Unassembled WGS sequence"/>
</dbReference>
<evidence type="ECO:0000256" key="1">
    <source>
        <dbReference type="SAM" id="Phobius"/>
    </source>
</evidence>
<name>A0AA41FGV4_9FIRM</name>
<feature type="transmembrane region" description="Helical" evidence="1">
    <location>
        <begin position="33"/>
        <end position="51"/>
    </location>
</feature>
<accession>A0AA41FGV4</accession>
<gene>
    <name evidence="2" type="ORF">GPL26_16455</name>
</gene>
<keyword evidence="1" id="KW-0812">Transmembrane</keyword>
<comment type="caution">
    <text evidence="2">The sequence shown here is derived from an EMBL/GenBank/DDBJ whole genome shotgun (WGS) entry which is preliminary data.</text>
</comment>
<keyword evidence="1" id="KW-1133">Transmembrane helix</keyword>
<dbReference type="AlphaFoldDB" id="A0AA41FGV4"/>
<reference evidence="2" key="1">
    <citation type="journal article" date="2021" name="Gut Microbes">
        <title>A synthetic consortium of 100 gut commensals modulates the composition and function in a colon model of the microbiome of elderly subjects.</title>
        <authorList>
            <person name="Perez M."/>
            <person name="Ntemiri A."/>
            <person name="Tan H."/>
            <person name="Harris H.M.B."/>
            <person name="Roager H.M."/>
            <person name="Ribiere C."/>
            <person name="O'Toole P.W."/>
        </authorList>
    </citation>
    <scope>NUCLEOTIDE SEQUENCE</scope>
    <source>
        <strain evidence="2">MCC335</strain>
    </source>
</reference>
<proteinExistence type="predicted"/>
<sequence length="91" mass="10175">MAEFFSFLLSMFADLVGLYFDLPFMDNFSLGDILVAIAVLGVVASALVGQLRSFNLAPEALSSDADYGFDFNYARAKRHYSKEMGDEMWLL</sequence>
<evidence type="ECO:0000313" key="2">
    <source>
        <dbReference type="EMBL" id="MBT9811218.1"/>
    </source>
</evidence>
<dbReference type="RefSeq" id="WP_117450996.1">
    <property type="nucleotide sequence ID" value="NZ_CABJDD010000004.1"/>
</dbReference>
<organism evidence="2 3">
    <name type="scientific">Enterocloster citroniae</name>
    <dbReference type="NCBI Taxonomy" id="358743"/>
    <lineage>
        <taxon>Bacteria</taxon>
        <taxon>Bacillati</taxon>
        <taxon>Bacillota</taxon>
        <taxon>Clostridia</taxon>
        <taxon>Lachnospirales</taxon>
        <taxon>Lachnospiraceae</taxon>
        <taxon>Enterocloster</taxon>
    </lineage>
</organism>
<dbReference type="EMBL" id="WQPS01000021">
    <property type="protein sequence ID" value="MBT9811218.1"/>
    <property type="molecule type" value="Genomic_DNA"/>
</dbReference>
<protein>
    <submittedName>
        <fullName evidence="2">Uncharacterized protein</fullName>
    </submittedName>
</protein>